<proteinExistence type="predicted"/>
<name>A0A2R6WKP4_MARPO</name>
<gene>
    <name evidence="1" type="ORF">MARPO_0080s0046</name>
</gene>
<protein>
    <submittedName>
        <fullName evidence="1">Uncharacterized protein</fullName>
    </submittedName>
</protein>
<dbReference type="AlphaFoldDB" id="A0A2R6WKP4"/>
<evidence type="ECO:0000313" key="1">
    <source>
        <dbReference type="EMBL" id="PTQ34428.1"/>
    </source>
</evidence>
<dbReference type="Gramene" id="Mp4g02530.1">
    <property type="protein sequence ID" value="Mp4g02530.1.cds1"/>
    <property type="gene ID" value="Mp4g02530"/>
</dbReference>
<dbReference type="Proteomes" id="UP000244005">
    <property type="component" value="Unassembled WGS sequence"/>
</dbReference>
<reference evidence="2" key="1">
    <citation type="journal article" date="2017" name="Cell">
        <title>Insights into land plant evolution garnered from the Marchantia polymorpha genome.</title>
        <authorList>
            <person name="Bowman J.L."/>
            <person name="Kohchi T."/>
            <person name="Yamato K.T."/>
            <person name="Jenkins J."/>
            <person name="Shu S."/>
            <person name="Ishizaki K."/>
            <person name="Yamaoka S."/>
            <person name="Nishihama R."/>
            <person name="Nakamura Y."/>
            <person name="Berger F."/>
            <person name="Adam C."/>
            <person name="Aki S.S."/>
            <person name="Althoff F."/>
            <person name="Araki T."/>
            <person name="Arteaga-Vazquez M.A."/>
            <person name="Balasubrmanian S."/>
            <person name="Barry K."/>
            <person name="Bauer D."/>
            <person name="Boehm C.R."/>
            <person name="Briginshaw L."/>
            <person name="Caballero-Perez J."/>
            <person name="Catarino B."/>
            <person name="Chen F."/>
            <person name="Chiyoda S."/>
            <person name="Chovatia M."/>
            <person name="Davies K.M."/>
            <person name="Delmans M."/>
            <person name="Demura T."/>
            <person name="Dierschke T."/>
            <person name="Dolan L."/>
            <person name="Dorantes-Acosta A.E."/>
            <person name="Eklund D.M."/>
            <person name="Florent S.N."/>
            <person name="Flores-Sandoval E."/>
            <person name="Fujiyama A."/>
            <person name="Fukuzawa H."/>
            <person name="Galik B."/>
            <person name="Grimanelli D."/>
            <person name="Grimwood J."/>
            <person name="Grossniklaus U."/>
            <person name="Hamada T."/>
            <person name="Haseloff J."/>
            <person name="Hetherington A.J."/>
            <person name="Higo A."/>
            <person name="Hirakawa Y."/>
            <person name="Hundley H.N."/>
            <person name="Ikeda Y."/>
            <person name="Inoue K."/>
            <person name="Inoue S.I."/>
            <person name="Ishida S."/>
            <person name="Jia Q."/>
            <person name="Kakita M."/>
            <person name="Kanazawa T."/>
            <person name="Kawai Y."/>
            <person name="Kawashima T."/>
            <person name="Kennedy M."/>
            <person name="Kinose K."/>
            <person name="Kinoshita T."/>
            <person name="Kohara Y."/>
            <person name="Koide E."/>
            <person name="Komatsu K."/>
            <person name="Kopischke S."/>
            <person name="Kubo M."/>
            <person name="Kyozuka J."/>
            <person name="Lagercrantz U."/>
            <person name="Lin S.S."/>
            <person name="Lindquist E."/>
            <person name="Lipzen A.M."/>
            <person name="Lu C.W."/>
            <person name="De Luna E."/>
            <person name="Martienssen R.A."/>
            <person name="Minamino N."/>
            <person name="Mizutani M."/>
            <person name="Mizutani M."/>
            <person name="Mochizuki N."/>
            <person name="Monte I."/>
            <person name="Mosher R."/>
            <person name="Nagasaki H."/>
            <person name="Nakagami H."/>
            <person name="Naramoto S."/>
            <person name="Nishitani K."/>
            <person name="Ohtani M."/>
            <person name="Okamoto T."/>
            <person name="Okumura M."/>
            <person name="Phillips J."/>
            <person name="Pollak B."/>
            <person name="Reinders A."/>
            <person name="Rovekamp M."/>
            <person name="Sano R."/>
            <person name="Sawa S."/>
            <person name="Schmid M.W."/>
            <person name="Shirakawa M."/>
            <person name="Solano R."/>
            <person name="Spunde A."/>
            <person name="Suetsugu N."/>
            <person name="Sugano S."/>
            <person name="Sugiyama A."/>
            <person name="Sun R."/>
            <person name="Suzuki Y."/>
            <person name="Takenaka M."/>
            <person name="Takezawa D."/>
            <person name="Tomogane H."/>
            <person name="Tsuzuki M."/>
            <person name="Ueda T."/>
            <person name="Umeda M."/>
            <person name="Ward J.M."/>
            <person name="Watanabe Y."/>
            <person name="Yazaki K."/>
            <person name="Yokoyama R."/>
            <person name="Yoshitake Y."/>
            <person name="Yotsui I."/>
            <person name="Zachgo S."/>
            <person name="Schmutz J."/>
        </authorList>
    </citation>
    <scope>NUCLEOTIDE SEQUENCE [LARGE SCALE GENOMIC DNA]</scope>
    <source>
        <strain evidence="2">Tak-1</strain>
    </source>
</reference>
<sequence>MLIDHCHLPSHTMASIRFPADRSSDLTVLRDAVTFQRTSNFRLSMFDSFPMIASCQRLTVDWAGQTGFELRTKCHSEC</sequence>
<accession>A0A2R6WKP4</accession>
<evidence type="ECO:0000313" key="2">
    <source>
        <dbReference type="Proteomes" id="UP000244005"/>
    </source>
</evidence>
<organism evidence="1 2">
    <name type="scientific">Marchantia polymorpha</name>
    <name type="common">Common liverwort</name>
    <name type="synonym">Marchantia aquatica</name>
    <dbReference type="NCBI Taxonomy" id="3197"/>
    <lineage>
        <taxon>Eukaryota</taxon>
        <taxon>Viridiplantae</taxon>
        <taxon>Streptophyta</taxon>
        <taxon>Embryophyta</taxon>
        <taxon>Marchantiophyta</taxon>
        <taxon>Marchantiopsida</taxon>
        <taxon>Marchantiidae</taxon>
        <taxon>Marchantiales</taxon>
        <taxon>Marchantiaceae</taxon>
        <taxon>Marchantia</taxon>
    </lineage>
</organism>
<keyword evidence="2" id="KW-1185">Reference proteome</keyword>
<dbReference type="EMBL" id="KZ772752">
    <property type="protein sequence ID" value="PTQ34428.1"/>
    <property type="molecule type" value="Genomic_DNA"/>
</dbReference>